<feature type="signal peptide" evidence="5">
    <location>
        <begin position="1"/>
        <end position="31"/>
    </location>
</feature>
<feature type="region of interest" description="Disordered" evidence="4">
    <location>
        <begin position="35"/>
        <end position="125"/>
    </location>
</feature>
<comment type="subcellular location">
    <subcellularLocation>
        <location evidence="1">Cell outer membrane</location>
    </subcellularLocation>
</comment>
<name>A0A5E6MCG2_9BACT</name>
<dbReference type="GO" id="GO:0009279">
    <property type="term" value="C:cell outer membrane"/>
    <property type="evidence" value="ECO:0007669"/>
    <property type="project" value="UniProtKB-SubCell"/>
</dbReference>
<dbReference type="EMBL" id="CABFVA020000077">
    <property type="protein sequence ID" value="VVM06928.1"/>
    <property type="molecule type" value="Genomic_DNA"/>
</dbReference>
<dbReference type="Proteomes" id="UP000334923">
    <property type="component" value="Unassembled WGS sequence"/>
</dbReference>
<dbReference type="SUPFAM" id="SSF56935">
    <property type="entry name" value="Porins"/>
    <property type="match status" value="1"/>
</dbReference>
<reference evidence="6 7" key="1">
    <citation type="submission" date="2019-09" db="EMBL/GenBank/DDBJ databases">
        <authorList>
            <person name="Cremers G."/>
        </authorList>
    </citation>
    <scope>NUCLEOTIDE SEQUENCE [LARGE SCALE GENOMIC DNA]</scope>
    <source>
        <strain evidence="6">4A</strain>
    </source>
</reference>
<feature type="chain" id="PRO_5023053038" description="TonB-dependent receptor plug domain-containing protein" evidence="5">
    <location>
        <begin position="32"/>
        <end position="921"/>
    </location>
</feature>
<proteinExistence type="predicted"/>
<accession>A0A5E6MCG2</accession>
<keyword evidence="5" id="KW-0732">Signal</keyword>
<keyword evidence="7" id="KW-1185">Reference proteome</keyword>
<dbReference type="InterPro" id="IPR037066">
    <property type="entry name" value="Plug_dom_sf"/>
</dbReference>
<organism evidence="6 7">
    <name type="scientific">Methylacidimicrobium tartarophylax</name>
    <dbReference type="NCBI Taxonomy" id="1041768"/>
    <lineage>
        <taxon>Bacteria</taxon>
        <taxon>Pseudomonadati</taxon>
        <taxon>Verrucomicrobiota</taxon>
        <taxon>Methylacidimicrobium</taxon>
    </lineage>
</organism>
<evidence type="ECO:0000256" key="5">
    <source>
        <dbReference type="SAM" id="SignalP"/>
    </source>
</evidence>
<protein>
    <recommendedName>
        <fullName evidence="8">TonB-dependent receptor plug domain-containing protein</fullName>
    </recommendedName>
</protein>
<dbReference type="OrthoDB" id="127311at2"/>
<evidence type="ECO:0000313" key="7">
    <source>
        <dbReference type="Proteomes" id="UP000334923"/>
    </source>
</evidence>
<evidence type="ECO:0000256" key="2">
    <source>
        <dbReference type="ARBA" id="ARBA00023136"/>
    </source>
</evidence>
<sequence length="921" mass="101228">MNCAAYWWKRRASRLAGLLIASAFLIGTVRADEAGSTAAEPGSGSGTGGTADNGQGSGQAPVTGSGKAKQSGWAGIVQQTEPEKQEAQKQGSDVQMQEVTVSGESTSSGEAEWTSPDLTSGEPNAPILPTAAPVVSTFGTPMNVMDTPRQVTPVNQTLLRSSGALYQGYMDPLSISSILPTAYTELNWGMGNSVTIRGRQALPYVNGIEMTLQNDGMQGVPFSWNMVENMDIQEGPANAVFGATQASTGSVNYITKQPYFDKFQGRVWDTTGMYSQYLWGADLGGPVDKEGKLAWRFSYMGQDQGSYYDYVYNDQQNFYFTVGWKPYDNYSANLYADYGMYNFQPELADLMNRPTNNLIQNGLYSTGVMPGFPGSMYQGGPATGSALNPAYNTYAGPLAGVNRRATIISPYGGGNANNGFAQLVQTVKVNDDLQIVNNSFLWYTKTEWLEPELYAMQYTPGDYEFDNRTEVRWTFDPLASEPEKPKTKEQKGLENVFGKLLLKSSVDAGIEWHYQYNDDYFSESAWSYGNSYSLVNPMNPGLSNPALFYLPGTAQFNSFVNNPHSKAGSGGLWHVPGAPANYYYEPLNGASGSTQGQYWSIAPFWQHNLQITDKFALYFGARGTAYFWDYTTPQGPAGMPQIPGLTSAALNTSSFAPLINISPTYKPFDWMTAYVNYNWSYVNNVAVIGGAAPTFNEASFHLVNQLIEGGVKFNLLNDKLFITAAGFTQNQELNNLGLPPTPATITGYEVNIAYQPNRNWWIRAGYIDMHGVENWSALTHGPSMRQDYSTAMAYQEGLALNTNLGLPSGIYNMIGFPEQYASATITYTSDMGLGGTLQGILMSNQYLDYFGSASIPTQYILNAQVFYVQPKWEARLYIYNFTNNNYWLPFGLGSAGSRAFDESSIIAGWPFWVEGNVVFKF</sequence>
<evidence type="ECO:0000256" key="1">
    <source>
        <dbReference type="ARBA" id="ARBA00004442"/>
    </source>
</evidence>
<evidence type="ECO:0000256" key="4">
    <source>
        <dbReference type="SAM" id="MobiDB-lite"/>
    </source>
</evidence>
<dbReference type="InterPro" id="IPR036942">
    <property type="entry name" value="Beta-barrel_TonB_sf"/>
</dbReference>
<feature type="compositionally biased region" description="Polar residues" evidence="4">
    <location>
        <begin position="88"/>
        <end position="109"/>
    </location>
</feature>
<dbReference type="RefSeq" id="WP_142660298.1">
    <property type="nucleotide sequence ID" value="NZ_CABFVA020000077.1"/>
</dbReference>
<dbReference type="Gene3D" id="2.40.170.20">
    <property type="entry name" value="TonB-dependent receptor, beta-barrel domain"/>
    <property type="match status" value="1"/>
</dbReference>
<dbReference type="AlphaFoldDB" id="A0A5E6MCG2"/>
<dbReference type="Gene3D" id="2.170.130.10">
    <property type="entry name" value="TonB-dependent receptor, plug domain"/>
    <property type="match status" value="1"/>
</dbReference>
<keyword evidence="2" id="KW-0472">Membrane</keyword>
<evidence type="ECO:0000313" key="6">
    <source>
        <dbReference type="EMBL" id="VVM06928.1"/>
    </source>
</evidence>
<feature type="compositionally biased region" description="Gly residues" evidence="4">
    <location>
        <begin position="43"/>
        <end position="57"/>
    </location>
</feature>
<gene>
    <name evidence="6" type="ORF">MAMT_01457</name>
</gene>
<evidence type="ECO:0000256" key="3">
    <source>
        <dbReference type="ARBA" id="ARBA00023237"/>
    </source>
</evidence>
<evidence type="ECO:0008006" key="8">
    <source>
        <dbReference type="Google" id="ProtNLM"/>
    </source>
</evidence>
<keyword evidence="3" id="KW-0998">Cell outer membrane</keyword>